<organism evidence="2">
    <name type="scientific">Gaeumannomyces tritici (strain R3-111a-1)</name>
    <name type="common">Wheat and barley take-all root rot fungus</name>
    <name type="synonym">Gaeumannomyces graminis var. tritici</name>
    <dbReference type="NCBI Taxonomy" id="644352"/>
    <lineage>
        <taxon>Eukaryota</taxon>
        <taxon>Fungi</taxon>
        <taxon>Dikarya</taxon>
        <taxon>Ascomycota</taxon>
        <taxon>Pezizomycotina</taxon>
        <taxon>Sordariomycetes</taxon>
        <taxon>Sordariomycetidae</taxon>
        <taxon>Magnaporthales</taxon>
        <taxon>Magnaporthaceae</taxon>
        <taxon>Gaeumannomyces</taxon>
    </lineage>
</organism>
<evidence type="ECO:0000313" key="2">
    <source>
        <dbReference type="EMBL" id="EJT69777.1"/>
    </source>
</evidence>
<evidence type="ECO:0000313" key="3">
    <source>
        <dbReference type="EnsemblFungi" id="EJT69777"/>
    </source>
</evidence>
<proteinExistence type="predicted"/>
<gene>
    <name evidence="3" type="primary">20353118</name>
    <name evidence="2" type="ORF">GGTG_12660</name>
</gene>
<dbReference type="VEuPathDB" id="FungiDB:GGTG_12660"/>
<evidence type="ECO:0000256" key="1">
    <source>
        <dbReference type="SAM" id="SignalP"/>
    </source>
</evidence>
<keyword evidence="4" id="KW-1185">Reference proteome</keyword>
<dbReference type="GeneID" id="20353118"/>
<dbReference type="eggNOG" id="ENOG502T6TB">
    <property type="taxonomic scope" value="Eukaryota"/>
</dbReference>
<accession>J3PGN1</accession>
<dbReference type="PROSITE" id="PS51257">
    <property type="entry name" value="PROKAR_LIPOPROTEIN"/>
    <property type="match status" value="1"/>
</dbReference>
<dbReference type="HOGENOM" id="CLU_809098_0_0_1"/>
<dbReference type="RefSeq" id="XP_009228825.1">
    <property type="nucleotide sequence ID" value="XM_009230561.1"/>
</dbReference>
<dbReference type="EnsemblFungi" id="EJT69777">
    <property type="protein sequence ID" value="EJT69777"/>
    <property type="gene ID" value="GGTG_12660"/>
</dbReference>
<reference evidence="3" key="5">
    <citation type="submission" date="2018-04" db="UniProtKB">
        <authorList>
            <consortium name="EnsemblFungi"/>
        </authorList>
    </citation>
    <scope>IDENTIFICATION</scope>
    <source>
        <strain evidence="3">R3-111a-1</strain>
    </source>
</reference>
<reference evidence="3" key="4">
    <citation type="journal article" date="2015" name="G3 (Bethesda)">
        <title>Genome sequences of three phytopathogenic species of the Magnaporthaceae family of fungi.</title>
        <authorList>
            <person name="Okagaki L.H."/>
            <person name="Nunes C.C."/>
            <person name="Sailsbery J."/>
            <person name="Clay B."/>
            <person name="Brown D."/>
            <person name="John T."/>
            <person name="Oh Y."/>
            <person name="Young N."/>
            <person name="Fitzgerald M."/>
            <person name="Haas B.J."/>
            <person name="Zeng Q."/>
            <person name="Young S."/>
            <person name="Adiconis X."/>
            <person name="Fan L."/>
            <person name="Levin J.Z."/>
            <person name="Mitchell T.K."/>
            <person name="Okubara P.A."/>
            <person name="Farman M.L."/>
            <person name="Kohn L.M."/>
            <person name="Birren B."/>
            <person name="Ma L.-J."/>
            <person name="Dean R.A."/>
        </authorList>
    </citation>
    <scope>NUCLEOTIDE SEQUENCE</scope>
    <source>
        <strain evidence="3">R3-111a-1</strain>
    </source>
</reference>
<reference evidence="2" key="3">
    <citation type="submission" date="2010-09" db="EMBL/GenBank/DDBJ databases">
        <title>Annotation of Gaeumannomyces graminis var. tritici R3-111a-1.</title>
        <authorList>
            <consortium name="The Broad Institute Genome Sequencing Platform"/>
            <person name="Ma L.-J."/>
            <person name="Dead R."/>
            <person name="Young S.K."/>
            <person name="Zeng Q."/>
            <person name="Gargeya S."/>
            <person name="Fitzgerald M."/>
            <person name="Haas B."/>
            <person name="Abouelleil A."/>
            <person name="Alvarado L."/>
            <person name="Arachchi H.M."/>
            <person name="Berlin A."/>
            <person name="Brown A."/>
            <person name="Chapman S.B."/>
            <person name="Chen Z."/>
            <person name="Dunbar C."/>
            <person name="Freedman E."/>
            <person name="Gearin G."/>
            <person name="Gellesch M."/>
            <person name="Goldberg J."/>
            <person name="Griggs A."/>
            <person name="Gujja S."/>
            <person name="Heiman D."/>
            <person name="Howarth C."/>
            <person name="Larson L."/>
            <person name="Lui A."/>
            <person name="MacDonald P.J.P."/>
            <person name="Mehta T."/>
            <person name="Montmayeur A."/>
            <person name="Murphy C."/>
            <person name="Neiman D."/>
            <person name="Pearson M."/>
            <person name="Priest M."/>
            <person name="Roberts A."/>
            <person name="Saif S."/>
            <person name="Shea T."/>
            <person name="Shenoy N."/>
            <person name="Sisk P."/>
            <person name="Stolte C."/>
            <person name="Sykes S."/>
            <person name="Yandava C."/>
            <person name="Wortman J."/>
            <person name="Nusbaum C."/>
            <person name="Birren B."/>
        </authorList>
    </citation>
    <scope>NUCLEOTIDE SEQUENCE</scope>
    <source>
        <strain evidence="2">R3-111a-1</strain>
    </source>
</reference>
<protein>
    <submittedName>
        <fullName evidence="2 3">Uncharacterized protein</fullName>
    </submittedName>
</protein>
<sequence length="351" mass="38658">MRSHTSFAGFVAALSLACSAVAELSKPHLTNPELRNADVWWRQARDMEADLPEHSYRSDDWDNNYIPEVFLSLYYQSASFNYSIWDVETKNVYFSDCPHPNVVSRHRGSQKSWDDVFRAFSKSPVGIRAHMSNLLIIPDEALVNVAGYAPATAAVFVSQYFHLPVMIHEGFHGLDVIAFRDKVAGRYSEWSTWWSVYDKDSHVVTDYARTNQIENFAETGHWAVADMTRGLANYTTHRAQVANQLDHVRARLGAVLFPGGWPSGGACTRKVAAGPIVDKRTLARLDLAGGSHIMGGGDRGLEWAFGNRAGAGGVPIIELPEDLDWTPPEPVLLSGGGAYNLAVQGVLPGSV</sequence>
<dbReference type="Proteomes" id="UP000006039">
    <property type="component" value="Unassembled WGS sequence"/>
</dbReference>
<dbReference type="OrthoDB" id="2142213at2759"/>
<dbReference type="AlphaFoldDB" id="J3PGN1"/>
<evidence type="ECO:0000313" key="4">
    <source>
        <dbReference type="Proteomes" id="UP000006039"/>
    </source>
</evidence>
<reference evidence="4" key="1">
    <citation type="submission" date="2010-07" db="EMBL/GenBank/DDBJ databases">
        <title>The genome sequence of Gaeumannomyces graminis var. tritici strain R3-111a-1.</title>
        <authorList>
            <consortium name="The Broad Institute Genome Sequencing Platform"/>
            <person name="Ma L.-J."/>
            <person name="Dead R."/>
            <person name="Young S."/>
            <person name="Zeng Q."/>
            <person name="Koehrsen M."/>
            <person name="Alvarado L."/>
            <person name="Berlin A."/>
            <person name="Chapman S.B."/>
            <person name="Chen Z."/>
            <person name="Freedman E."/>
            <person name="Gellesch M."/>
            <person name="Goldberg J."/>
            <person name="Griggs A."/>
            <person name="Gujja S."/>
            <person name="Heilman E.R."/>
            <person name="Heiman D."/>
            <person name="Hepburn T."/>
            <person name="Howarth C."/>
            <person name="Jen D."/>
            <person name="Larson L."/>
            <person name="Mehta T."/>
            <person name="Neiman D."/>
            <person name="Pearson M."/>
            <person name="Roberts A."/>
            <person name="Saif S."/>
            <person name="Shea T."/>
            <person name="Shenoy N."/>
            <person name="Sisk P."/>
            <person name="Stolte C."/>
            <person name="Sykes S."/>
            <person name="Walk T."/>
            <person name="White J."/>
            <person name="Yandava C."/>
            <person name="Haas B."/>
            <person name="Nusbaum C."/>
            <person name="Birren B."/>
        </authorList>
    </citation>
    <scope>NUCLEOTIDE SEQUENCE [LARGE SCALE GENOMIC DNA]</scope>
    <source>
        <strain evidence="4">R3-111a-1</strain>
    </source>
</reference>
<keyword evidence="1" id="KW-0732">Signal</keyword>
<feature type="chain" id="PRO_5015095377" evidence="1">
    <location>
        <begin position="23"/>
        <end position="351"/>
    </location>
</feature>
<reference evidence="2" key="2">
    <citation type="submission" date="2010-07" db="EMBL/GenBank/DDBJ databases">
        <authorList>
            <consortium name="The Broad Institute Genome Sequencing Platform"/>
            <consortium name="Broad Institute Genome Sequencing Center for Infectious Disease"/>
            <person name="Ma L.-J."/>
            <person name="Dead R."/>
            <person name="Young S."/>
            <person name="Zeng Q."/>
            <person name="Koehrsen M."/>
            <person name="Alvarado L."/>
            <person name="Berlin A."/>
            <person name="Chapman S.B."/>
            <person name="Chen Z."/>
            <person name="Freedman E."/>
            <person name="Gellesch M."/>
            <person name="Goldberg J."/>
            <person name="Griggs A."/>
            <person name="Gujja S."/>
            <person name="Heilman E.R."/>
            <person name="Heiman D."/>
            <person name="Hepburn T."/>
            <person name="Howarth C."/>
            <person name="Jen D."/>
            <person name="Larson L."/>
            <person name="Mehta T."/>
            <person name="Neiman D."/>
            <person name="Pearson M."/>
            <person name="Roberts A."/>
            <person name="Saif S."/>
            <person name="Shea T."/>
            <person name="Shenoy N."/>
            <person name="Sisk P."/>
            <person name="Stolte C."/>
            <person name="Sykes S."/>
            <person name="Walk T."/>
            <person name="White J."/>
            <person name="Yandava C."/>
            <person name="Haas B."/>
            <person name="Nusbaum C."/>
            <person name="Birren B."/>
        </authorList>
    </citation>
    <scope>NUCLEOTIDE SEQUENCE</scope>
    <source>
        <strain evidence="2">R3-111a-1</strain>
    </source>
</reference>
<feature type="signal peptide" evidence="1">
    <location>
        <begin position="1"/>
        <end position="22"/>
    </location>
</feature>
<dbReference type="STRING" id="644352.J3PGN1"/>
<dbReference type="SUPFAM" id="SSF55486">
    <property type="entry name" value="Metalloproteases ('zincins'), catalytic domain"/>
    <property type="match status" value="1"/>
</dbReference>
<name>J3PGN1_GAET3</name>
<dbReference type="EMBL" id="GL385403">
    <property type="protein sequence ID" value="EJT69777.1"/>
    <property type="molecule type" value="Genomic_DNA"/>
</dbReference>